<evidence type="ECO:0000259" key="12">
    <source>
        <dbReference type="SMART" id="SM00722"/>
    </source>
</evidence>
<dbReference type="InterPro" id="IPR035513">
    <property type="entry name" value="Invertase/methylesterase_inhib"/>
</dbReference>
<dbReference type="CDD" id="cd15798">
    <property type="entry name" value="PMEI-like_3"/>
    <property type="match status" value="1"/>
</dbReference>
<evidence type="ECO:0000256" key="11">
    <source>
        <dbReference type="SAM" id="Phobius"/>
    </source>
</evidence>
<evidence type="ECO:0000313" key="15">
    <source>
        <dbReference type="Proteomes" id="UP001345219"/>
    </source>
</evidence>
<evidence type="ECO:0000256" key="2">
    <source>
        <dbReference type="ARBA" id="ARBA00006027"/>
    </source>
</evidence>
<dbReference type="AlphaFoldDB" id="A0AAN7KBL0"/>
<dbReference type="PANTHER" id="PTHR31707">
    <property type="entry name" value="PECTINESTERASE"/>
    <property type="match status" value="1"/>
</dbReference>
<dbReference type="InterPro" id="IPR000070">
    <property type="entry name" value="Pectinesterase_cat"/>
</dbReference>
<gene>
    <name evidence="14" type="ORF">SAY87_013472</name>
</gene>
<accession>A0AAN7KBL0</accession>
<feature type="active site" evidence="9">
    <location>
        <position position="425"/>
    </location>
</feature>
<feature type="transmembrane region" description="Helical" evidence="11">
    <location>
        <begin position="23"/>
        <end position="45"/>
    </location>
</feature>
<evidence type="ECO:0000256" key="1">
    <source>
        <dbReference type="ARBA" id="ARBA00005184"/>
    </source>
</evidence>
<keyword evidence="8" id="KW-0325">Glycoprotein</keyword>
<dbReference type="InterPro" id="IPR006501">
    <property type="entry name" value="Pectinesterase_inhib_dom"/>
</dbReference>
<keyword evidence="15" id="KW-1185">Reference proteome</keyword>
<dbReference type="NCBIfam" id="TIGR01614">
    <property type="entry name" value="PME_inhib"/>
    <property type="match status" value="1"/>
</dbReference>
<evidence type="ECO:0000256" key="4">
    <source>
        <dbReference type="ARBA" id="ARBA00013229"/>
    </source>
</evidence>
<keyword evidence="5 10" id="KW-0378">Hydrolase</keyword>
<evidence type="ECO:0000313" key="14">
    <source>
        <dbReference type="EMBL" id="KAK4764034.1"/>
    </source>
</evidence>
<dbReference type="Pfam" id="PF01095">
    <property type="entry name" value="Pectinesterase"/>
    <property type="match status" value="1"/>
</dbReference>
<comment type="pathway">
    <text evidence="1 10">Glycan metabolism; pectin degradation; 2-dehydro-3-deoxy-D-gluconate from pectin: step 1/5.</text>
</comment>
<dbReference type="EC" id="3.1.1.11" evidence="4 10"/>
<dbReference type="InterPro" id="IPR006633">
    <property type="entry name" value="Carb-bd_sugar_hydrolysis-dom"/>
</dbReference>
<dbReference type="EMBL" id="JAXIOK010000008">
    <property type="protein sequence ID" value="KAK4764034.1"/>
    <property type="molecule type" value="Genomic_DNA"/>
</dbReference>
<dbReference type="SMART" id="SM00856">
    <property type="entry name" value="PMEI"/>
    <property type="match status" value="1"/>
</dbReference>
<dbReference type="Gene3D" id="1.20.140.40">
    <property type="entry name" value="Invertase/pectin methylesterase inhibitor family protein"/>
    <property type="match status" value="1"/>
</dbReference>
<comment type="caution">
    <text evidence="14">The sequence shown here is derived from an EMBL/GenBank/DDBJ whole genome shotgun (WGS) entry which is preliminary data.</text>
</comment>
<dbReference type="InterPro" id="IPR033131">
    <property type="entry name" value="Pectinesterase_Asp_AS"/>
</dbReference>
<evidence type="ECO:0000256" key="9">
    <source>
        <dbReference type="PROSITE-ProRule" id="PRU10040"/>
    </source>
</evidence>
<evidence type="ECO:0000259" key="13">
    <source>
        <dbReference type="SMART" id="SM00856"/>
    </source>
</evidence>
<reference evidence="14 15" key="1">
    <citation type="journal article" date="2023" name="Hortic Res">
        <title>Pangenome of water caltrop reveals structural variations and asymmetric subgenome divergence after allopolyploidization.</title>
        <authorList>
            <person name="Zhang X."/>
            <person name="Chen Y."/>
            <person name="Wang L."/>
            <person name="Yuan Y."/>
            <person name="Fang M."/>
            <person name="Shi L."/>
            <person name="Lu R."/>
            <person name="Comes H.P."/>
            <person name="Ma Y."/>
            <person name="Chen Y."/>
            <person name="Huang G."/>
            <person name="Zhou Y."/>
            <person name="Zheng Z."/>
            <person name="Qiu Y."/>
        </authorList>
    </citation>
    <scope>NUCLEOTIDE SEQUENCE [LARGE SCALE GENOMIC DNA]</scope>
    <source>
        <tissue evidence="14">Roots</tissue>
    </source>
</reference>
<dbReference type="GO" id="GO:0045490">
    <property type="term" value="P:pectin catabolic process"/>
    <property type="evidence" value="ECO:0007669"/>
    <property type="project" value="UniProtKB-UniRule"/>
</dbReference>
<dbReference type="SUPFAM" id="SSF51126">
    <property type="entry name" value="Pectin lyase-like"/>
    <property type="match status" value="1"/>
</dbReference>
<dbReference type="FunFam" id="1.20.140.40:FF:000010">
    <property type="entry name" value="Pectinesterase"/>
    <property type="match status" value="1"/>
</dbReference>
<evidence type="ECO:0000256" key="6">
    <source>
        <dbReference type="ARBA" id="ARBA00023085"/>
    </source>
</evidence>
<keyword evidence="7" id="KW-1015">Disulfide bond</keyword>
<dbReference type="GO" id="GO:0030599">
    <property type="term" value="F:pectinesterase activity"/>
    <property type="evidence" value="ECO:0007669"/>
    <property type="project" value="UniProtKB-UniRule"/>
</dbReference>
<dbReference type="InterPro" id="IPR012334">
    <property type="entry name" value="Pectin_lyas_fold"/>
</dbReference>
<sequence length="587" mass="64008">MDRIKRLYAGDSADGATKRKRKLLLVALFSTLFIAVAVIGIAASVRSSHENPITVRRLLQSHATIQSACSSTFYPDLCFSAVAFSTEAAGRISSNKDVIEASLNLTMAAVQHNFFAVKKLIADQGGSFTKREKTALHDCLETIDETLDELHEAVEDLHLYPKKKSLQQHADDLKTLLSSAITNQETCLDGFSHDSADKKVRKALLAGQVHVEKMCSNALAMIKNLTDTDMEIERRAMSSRKLTEEEEERPASEAGWPEWLSAGDRRLLQSSTVTPDVVVAADGSGNYKTVSAAVAAAPEQSSKRYVIKIKAGVYRENVDVSKKKKNIMFIGDGRTNTIITGSRSVVGGSTTFNSATVAVVGERFLARDITFQNTAGAAMHQAVALRVGADLAAFYQCDFLAYQDTLYVHSNRQFFVKCLIAGTVDFIFGNSAVVFQDCDIHARRPGSGQKNMVTAQGRMDPNQVTGIVIQKCRIGATSDLQAVKSSFPTYLGRPWKEYSRTVIMQSSISDVIHPAGWYEWNGNFALNTLYYGEYLNSGAGAGTSNRVKWKGFKVITSATEAQGFTAGRFIAGSNWLGSTGFPFSLGL</sequence>
<evidence type="ECO:0000256" key="7">
    <source>
        <dbReference type="ARBA" id="ARBA00023157"/>
    </source>
</evidence>
<keyword evidence="11" id="KW-1133">Transmembrane helix</keyword>
<dbReference type="SMART" id="SM00722">
    <property type="entry name" value="CASH"/>
    <property type="match status" value="1"/>
</dbReference>
<dbReference type="Proteomes" id="UP001345219">
    <property type="component" value="Chromosome 11"/>
</dbReference>
<keyword evidence="6 10" id="KW-0063">Aspartyl esterase</keyword>
<comment type="similarity">
    <text evidence="3">In the C-terminal section; belongs to the pectinesterase family.</text>
</comment>
<evidence type="ECO:0000256" key="8">
    <source>
        <dbReference type="ARBA" id="ARBA00023180"/>
    </source>
</evidence>
<evidence type="ECO:0000256" key="5">
    <source>
        <dbReference type="ARBA" id="ARBA00022801"/>
    </source>
</evidence>
<keyword evidence="11" id="KW-0472">Membrane</keyword>
<dbReference type="FunFam" id="2.160.20.10:FF:000001">
    <property type="entry name" value="Pectinesterase"/>
    <property type="match status" value="1"/>
</dbReference>
<dbReference type="PROSITE" id="PS00503">
    <property type="entry name" value="PECTINESTERASE_2"/>
    <property type="match status" value="1"/>
</dbReference>
<name>A0AAN7KBL0_9MYRT</name>
<dbReference type="Gene3D" id="2.160.20.10">
    <property type="entry name" value="Single-stranded right-handed beta-helix, Pectin lyase-like"/>
    <property type="match status" value="1"/>
</dbReference>
<dbReference type="Pfam" id="PF04043">
    <property type="entry name" value="PMEI"/>
    <property type="match status" value="1"/>
</dbReference>
<dbReference type="GO" id="GO:0004857">
    <property type="term" value="F:enzyme inhibitor activity"/>
    <property type="evidence" value="ECO:0007669"/>
    <property type="project" value="InterPro"/>
</dbReference>
<comment type="similarity">
    <text evidence="2">In the N-terminal section; belongs to the PMEI family.</text>
</comment>
<keyword evidence="11" id="KW-0812">Transmembrane</keyword>
<dbReference type="SUPFAM" id="SSF101148">
    <property type="entry name" value="Plant invertase/pectin methylesterase inhibitor"/>
    <property type="match status" value="1"/>
</dbReference>
<evidence type="ECO:0000256" key="3">
    <source>
        <dbReference type="ARBA" id="ARBA00007786"/>
    </source>
</evidence>
<organism evidence="14 15">
    <name type="scientific">Trapa incisa</name>
    <dbReference type="NCBI Taxonomy" id="236973"/>
    <lineage>
        <taxon>Eukaryota</taxon>
        <taxon>Viridiplantae</taxon>
        <taxon>Streptophyta</taxon>
        <taxon>Embryophyta</taxon>
        <taxon>Tracheophyta</taxon>
        <taxon>Spermatophyta</taxon>
        <taxon>Magnoliopsida</taxon>
        <taxon>eudicotyledons</taxon>
        <taxon>Gunneridae</taxon>
        <taxon>Pentapetalae</taxon>
        <taxon>rosids</taxon>
        <taxon>malvids</taxon>
        <taxon>Myrtales</taxon>
        <taxon>Lythraceae</taxon>
        <taxon>Trapa</taxon>
    </lineage>
</organism>
<comment type="catalytic activity">
    <reaction evidence="10">
        <text>[(1-&gt;4)-alpha-D-galacturonosyl methyl ester](n) + n H2O = [(1-&gt;4)-alpha-D-galacturonosyl](n) + n methanol + n H(+)</text>
        <dbReference type="Rhea" id="RHEA:22380"/>
        <dbReference type="Rhea" id="RHEA-COMP:14570"/>
        <dbReference type="Rhea" id="RHEA-COMP:14573"/>
        <dbReference type="ChEBI" id="CHEBI:15377"/>
        <dbReference type="ChEBI" id="CHEBI:15378"/>
        <dbReference type="ChEBI" id="CHEBI:17790"/>
        <dbReference type="ChEBI" id="CHEBI:140522"/>
        <dbReference type="ChEBI" id="CHEBI:140523"/>
        <dbReference type="EC" id="3.1.1.11"/>
    </reaction>
</comment>
<protein>
    <recommendedName>
        <fullName evidence="4 10">Pectinesterase</fullName>
        <ecNumber evidence="4 10">3.1.1.11</ecNumber>
    </recommendedName>
</protein>
<evidence type="ECO:0000256" key="10">
    <source>
        <dbReference type="RuleBase" id="RU000589"/>
    </source>
</evidence>
<dbReference type="InterPro" id="IPR011050">
    <property type="entry name" value="Pectin_lyase_fold/virulence"/>
</dbReference>
<feature type="domain" description="Pectinesterase inhibitor" evidence="13">
    <location>
        <begin position="60"/>
        <end position="221"/>
    </location>
</feature>
<feature type="domain" description="Carbohydrate-binding/sugar hydrolysis" evidence="12">
    <location>
        <begin position="309"/>
        <end position="479"/>
    </location>
</feature>
<proteinExistence type="inferred from homology"/>
<dbReference type="GO" id="GO:0042545">
    <property type="term" value="P:cell wall modification"/>
    <property type="evidence" value="ECO:0007669"/>
    <property type="project" value="UniProtKB-UniRule"/>
</dbReference>